<dbReference type="InterPro" id="IPR036188">
    <property type="entry name" value="FAD/NAD-bd_sf"/>
</dbReference>
<organism evidence="1 2">
    <name type="scientific">Melghirimyces profundicolus</name>
    <dbReference type="NCBI Taxonomy" id="1242148"/>
    <lineage>
        <taxon>Bacteria</taxon>
        <taxon>Bacillati</taxon>
        <taxon>Bacillota</taxon>
        <taxon>Bacilli</taxon>
        <taxon>Bacillales</taxon>
        <taxon>Thermoactinomycetaceae</taxon>
        <taxon>Melghirimyces</taxon>
    </lineage>
</organism>
<protein>
    <submittedName>
        <fullName evidence="1">Flavin-dependent dehydrogenase</fullName>
    </submittedName>
</protein>
<keyword evidence="2" id="KW-1185">Reference proteome</keyword>
<reference evidence="1 2" key="1">
    <citation type="submission" date="2018-04" db="EMBL/GenBank/DDBJ databases">
        <title>Genomic Encyclopedia of Archaeal and Bacterial Type Strains, Phase II (KMG-II): from individual species to whole genera.</title>
        <authorList>
            <person name="Goeker M."/>
        </authorList>
    </citation>
    <scope>NUCLEOTIDE SEQUENCE [LARGE SCALE GENOMIC DNA]</scope>
    <source>
        <strain evidence="1 2">DSM 45787</strain>
    </source>
</reference>
<comment type="caution">
    <text evidence="1">The sequence shown here is derived from an EMBL/GenBank/DDBJ whole genome shotgun (WGS) entry which is preliminary data.</text>
</comment>
<proteinExistence type="predicted"/>
<dbReference type="Gene3D" id="3.30.9.10">
    <property type="entry name" value="D-Amino Acid Oxidase, subunit A, domain 2"/>
    <property type="match status" value="1"/>
</dbReference>
<dbReference type="OrthoDB" id="25353at2"/>
<dbReference type="SUPFAM" id="SSF51905">
    <property type="entry name" value="FAD/NAD(P)-binding domain"/>
    <property type="match status" value="1"/>
</dbReference>
<dbReference type="PROSITE" id="PS51257">
    <property type="entry name" value="PROKAR_LIPOPROTEIN"/>
    <property type="match status" value="1"/>
</dbReference>
<accession>A0A2T6B780</accession>
<name>A0A2T6B780_9BACL</name>
<evidence type="ECO:0000313" key="1">
    <source>
        <dbReference type="EMBL" id="PTX51941.1"/>
    </source>
</evidence>
<dbReference type="EMBL" id="QBKR01000032">
    <property type="protein sequence ID" value="PTX51941.1"/>
    <property type="molecule type" value="Genomic_DNA"/>
</dbReference>
<dbReference type="AlphaFoldDB" id="A0A2T6B780"/>
<evidence type="ECO:0000313" key="2">
    <source>
        <dbReference type="Proteomes" id="UP000244240"/>
    </source>
</evidence>
<dbReference type="Proteomes" id="UP000244240">
    <property type="component" value="Unassembled WGS sequence"/>
</dbReference>
<dbReference type="RefSeq" id="WP_108026025.1">
    <property type="nucleotide sequence ID" value="NZ_QBKR01000032.1"/>
</dbReference>
<dbReference type="Pfam" id="PF13450">
    <property type="entry name" value="NAD_binding_8"/>
    <property type="match status" value="1"/>
</dbReference>
<sequence>MKIAIMGAGLAGLACAITLEKHGIQPDLFEDGRQVGDRFRVAEAFIEKLNFPVRDSCAYFSDHHGIYFQPSSNINRMVLISPHHRAEIEGKLGSINLRGRDEDALEKQLERQIRSKIHFKSKKTYEDLKRHYTHIVMATGDGDDAADLGNFRKDGAFRLQGASCKGTFDPHTVYIWLDERIAPRGYGYVLPMSREEISAVIAYPEYPGAENEAQTHWRLFEEKLADEFPSLRLSDSFHINHCKTGIAPSPRIGNTLMAGNCLYALMPSTGFGQFAALLSGIYAAQALAGKADYRTLCEDLYRIYKKSLILRRSLETMNNHQMDRFVSIMAGPVGHHLLNSRFNWPAVVSAVTHPWLNIRKWRTGAKERQKHS</sequence>
<dbReference type="PRINTS" id="PR00419">
    <property type="entry name" value="ADXRDTASE"/>
</dbReference>
<dbReference type="Gene3D" id="3.50.50.60">
    <property type="entry name" value="FAD/NAD(P)-binding domain"/>
    <property type="match status" value="2"/>
</dbReference>
<gene>
    <name evidence="1" type="ORF">C8P63_13220</name>
</gene>